<proteinExistence type="predicted"/>
<organism evidence="2 3">
    <name type="scientific">Pseudomonas panipatensis</name>
    <dbReference type="NCBI Taxonomy" id="428992"/>
    <lineage>
        <taxon>Bacteria</taxon>
        <taxon>Pseudomonadati</taxon>
        <taxon>Pseudomonadota</taxon>
        <taxon>Gammaproteobacteria</taxon>
        <taxon>Pseudomonadales</taxon>
        <taxon>Pseudomonadaceae</taxon>
        <taxon>Pseudomonas</taxon>
    </lineage>
</organism>
<name>A0A1G8KPH0_9PSED</name>
<sequence>MQFIQGPTGENTQIRHIRGYWVGPDRDAGYGLRLPTDLRSVCDDADVHSEDWGIWYSSHMRRYYLLCYEPRNYDWHGIRLKARSARAAQEELDNLMREADDAVAYEQYYRSN</sequence>
<feature type="coiled-coil region" evidence="1">
    <location>
        <begin position="78"/>
        <end position="105"/>
    </location>
</feature>
<keyword evidence="3" id="KW-1185">Reference proteome</keyword>
<evidence type="ECO:0000313" key="2">
    <source>
        <dbReference type="EMBL" id="SDI45308.1"/>
    </source>
</evidence>
<keyword evidence="1" id="KW-0175">Coiled coil</keyword>
<dbReference type="EMBL" id="FNDS01000009">
    <property type="protein sequence ID" value="SDI45308.1"/>
    <property type="molecule type" value="Genomic_DNA"/>
</dbReference>
<gene>
    <name evidence="2" type="ORF">SAMN05216272_109175</name>
</gene>
<dbReference type="Proteomes" id="UP000199636">
    <property type="component" value="Unassembled WGS sequence"/>
</dbReference>
<protein>
    <submittedName>
        <fullName evidence="2">Uncharacterized protein</fullName>
    </submittedName>
</protein>
<evidence type="ECO:0000313" key="3">
    <source>
        <dbReference type="Proteomes" id="UP000199636"/>
    </source>
</evidence>
<accession>A0A1G8KPH0</accession>
<reference evidence="3" key="1">
    <citation type="submission" date="2016-10" db="EMBL/GenBank/DDBJ databases">
        <authorList>
            <person name="Varghese N."/>
            <person name="Submissions S."/>
        </authorList>
    </citation>
    <scope>NUCLEOTIDE SEQUENCE [LARGE SCALE GENOMIC DNA]</scope>
    <source>
        <strain evidence="3">CCM 7469</strain>
    </source>
</reference>
<evidence type="ECO:0000256" key="1">
    <source>
        <dbReference type="SAM" id="Coils"/>
    </source>
</evidence>
<dbReference type="AlphaFoldDB" id="A0A1G8KPH0"/>